<keyword evidence="3" id="KW-1185">Reference proteome</keyword>
<dbReference type="Proteomes" id="UP000619486">
    <property type="component" value="Unassembled WGS sequence"/>
</dbReference>
<dbReference type="PANTHER" id="PTHR12126:SF11">
    <property type="entry name" value="NADH DEHYDROGENASE [UBIQUINONE] 1 ALPHA SUBCOMPLEX SUBUNIT 9, MITOCHONDRIAL"/>
    <property type="match status" value="1"/>
</dbReference>
<proteinExistence type="predicted"/>
<dbReference type="Pfam" id="PF01370">
    <property type="entry name" value="Epimerase"/>
    <property type="match status" value="1"/>
</dbReference>
<dbReference type="EMBL" id="BMQQ01000003">
    <property type="protein sequence ID" value="GGT22440.1"/>
    <property type="molecule type" value="Genomic_DNA"/>
</dbReference>
<dbReference type="InterPro" id="IPR001509">
    <property type="entry name" value="Epimerase_deHydtase"/>
</dbReference>
<evidence type="ECO:0000313" key="3">
    <source>
        <dbReference type="Proteomes" id="UP000619486"/>
    </source>
</evidence>
<dbReference type="SUPFAM" id="SSF51735">
    <property type="entry name" value="NAD(P)-binding Rossmann-fold domains"/>
    <property type="match status" value="1"/>
</dbReference>
<dbReference type="InterPro" id="IPR036291">
    <property type="entry name" value="NAD(P)-bd_dom_sf"/>
</dbReference>
<dbReference type="Gene3D" id="3.40.50.720">
    <property type="entry name" value="NAD(P)-binding Rossmann-like Domain"/>
    <property type="match status" value="1"/>
</dbReference>
<protein>
    <recommendedName>
        <fullName evidence="1">NAD-dependent epimerase/dehydratase domain-containing protein</fullName>
    </recommendedName>
</protein>
<feature type="domain" description="NAD-dependent epimerase/dehydratase" evidence="1">
    <location>
        <begin position="39"/>
        <end position="263"/>
    </location>
</feature>
<evidence type="ECO:0000259" key="1">
    <source>
        <dbReference type="Pfam" id="PF01370"/>
    </source>
</evidence>
<dbReference type="InterPro" id="IPR051207">
    <property type="entry name" value="ComplexI_NDUFA9_subunit"/>
</dbReference>
<organism evidence="2 3">
    <name type="scientific">Streptomyces purpureus</name>
    <dbReference type="NCBI Taxonomy" id="1951"/>
    <lineage>
        <taxon>Bacteria</taxon>
        <taxon>Bacillati</taxon>
        <taxon>Actinomycetota</taxon>
        <taxon>Actinomycetes</taxon>
        <taxon>Kitasatosporales</taxon>
        <taxon>Streptomycetaceae</taxon>
        <taxon>Streptomyces</taxon>
    </lineage>
</organism>
<accession>A0A918GZN4</accession>
<dbReference type="PANTHER" id="PTHR12126">
    <property type="entry name" value="NADH-UBIQUINONE OXIDOREDUCTASE 39 KDA SUBUNIT-RELATED"/>
    <property type="match status" value="1"/>
</dbReference>
<comment type="caution">
    <text evidence="2">The sequence shown here is derived from an EMBL/GenBank/DDBJ whole genome shotgun (WGS) entry which is preliminary data.</text>
</comment>
<reference evidence="2" key="2">
    <citation type="submission" date="2020-09" db="EMBL/GenBank/DDBJ databases">
        <authorList>
            <person name="Sun Q."/>
            <person name="Ohkuma M."/>
        </authorList>
    </citation>
    <scope>NUCLEOTIDE SEQUENCE</scope>
    <source>
        <strain evidence="2">JCM 3172</strain>
    </source>
</reference>
<name>A0A918GZN4_9ACTN</name>
<reference evidence="2" key="1">
    <citation type="journal article" date="2014" name="Int. J. Syst. Evol. Microbiol.">
        <title>Complete genome sequence of Corynebacterium casei LMG S-19264T (=DSM 44701T), isolated from a smear-ripened cheese.</title>
        <authorList>
            <consortium name="US DOE Joint Genome Institute (JGI-PGF)"/>
            <person name="Walter F."/>
            <person name="Albersmeier A."/>
            <person name="Kalinowski J."/>
            <person name="Ruckert C."/>
        </authorList>
    </citation>
    <scope>NUCLEOTIDE SEQUENCE</scope>
    <source>
        <strain evidence="2">JCM 3172</strain>
    </source>
</reference>
<sequence length="376" mass="40730">MISTAQRYRATYCPDPASLDQGRDGARLVLRDRVDPMRILVMGGTWFLGRAIVDEALRRGWEVTTFNRGRSGAVEGADTVRGDRTDPDDVKRLASQGPWDAVIDTSSSDFSPRDVLLATEALRPVAARWVHVSTVSVYQGWPHYPLTEDSPLLECPPDADESFGHTGADGSPTKYGFQKAGGEAAVRTAFGDDSVCVRPGVILGPGEYVGRLPWWLTRAHRGGPIVVPAPGEQRIQPVDVRDVAVFAVDQAAAGTPGRAFNIAHPEGISWADFISACLVITGGVGRPVWTDAATLTAHDVKQWTELPLWRTHAGVWSVDASRAAAAGLRCRPLADTIADTWAWMQADGRPVEHPRWSEHGVDPDKEARILAALGHV</sequence>
<evidence type="ECO:0000313" key="2">
    <source>
        <dbReference type="EMBL" id="GGT22440.1"/>
    </source>
</evidence>
<dbReference type="GO" id="GO:0044877">
    <property type="term" value="F:protein-containing complex binding"/>
    <property type="evidence" value="ECO:0007669"/>
    <property type="project" value="TreeGrafter"/>
</dbReference>
<gene>
    <name evidence="2" type="ORF">GCM10014713_14380</name>
</gene>
<dbReference type="AlphaFoldDB" id="A0A918GZN4"/>